<comment type="caution">
    <text evidence="1">The sequence shown here is derived from an EMBL/GenBank/DDBJ whole genome shotgun (WGS) entry which is preliminary data.</text>
</comment>
<accession>A0A5N5L719</accession>
<evidence type="ECO:0000313" key="1">
    <source>
        <dbReference type="EMBL" id="KAB5537846.1"/>
    </source>
</evidence>
<keyword evidence="2" id="KW-1185">Reference proteome</keyword>
<sequence>MEISSAFHIVSPSLVITSSALLSLHCSRQVFHQLWFRHQQDCFWPELHWGLDVKKLQLSCKSRMSIAGVKSSP</sequence>
<dbReference type="EMBL" id="VDCV01000010">
    <property type="protein sequence ID" value="KAB5537846.1"/>
    <property type="molecule type" value="Genomic_DNA"/>
</dbReference>
<dbReference type="Proteomes" id="UP000326939">
    <property type="component" value="Chromosome 10"/>
</dbReference>
<evidence type="ECO:0000313" key="2">
    <source>
        <dbReference type="Proteomes" id="UP000326939"/>
    </source>
</evidence>
<reference evidence="2" key="1">
    <citation type="journal article" date="2019" name="Gigascience">
        <title>De novo genome assembly of the endangered Acer yangbiense, a plant species with extremely small populations endemic to Yunnan Province, China.</title>
        <authorList>
            <person name="Yang J."/>
            <person name="Wariss H.M."/>
            <person name="Tao L."/>
            <person name="Zhang R."/>
            <person name="Yun Q."/>
            <person name="Hollingsworth P."/>
            <person name="Dao Z."/>
            <person name="Luo G."/>
            <person name="Guo H."/>
            <person name="Ma Y."/>
            <person name="Sun W."/>
        </authorList>
    </citation>
    <scope>NUCLEOTIDE SEQUENCE [LARGE SCALE GENOMIC DNA]</scope>
    <source>
        <strain evidence="2">cv. br00</strain>
    </source>
</reference>
<organism evidence="1 2">
    <name type="scientific">Salix brachista</name>
    <dbReference type="NCBI Taxonomy" id="2182728"/>
    <lineage>
        <taxon>Eukaryota</taxon>
        <taxon>Viridiplantae</taxon>
        <taxon>Streptophyta</taxon>
        <taxon>Embryophyta</taxon>
        <taxon>Tracheophyta</taxon>
        <taxon>Spermatophyta</taxon>
        <taxon>Magnoliopsida</taxon>
        <taxon>eudicotyledons</taxon>
        <taxon>Gunneridae</taxon>
        <taxon>Pentapetalae</taxon>
        <taxon>rosids</taxon>
        <taxon>fabids</taxon>
        <taxon>Malpighiales</taxon>
        <taxon>Salicaceae</taxon>
        <taxon>Saliceae</taxon>
        <taxon>Salix</taxon>
    </lineage>
</organism>
<name>A0A5N5L719_9ROSI</name>
<proteinExistence type="predicted"/>
<protein>
    <submittedName>
        <fullName evidence="1">Uncharacterized protein</fullName>
    </submittedName>
</protein>
<dbReference type="AlphaFoldDB" id="A0A5N5L719"/>
<gene>
    <name evidence="1" type="ORF">DKX38_015379</name>
</gene>